<evidence type="ECO:0000256" key="1">
    <source>
        <dbReference type="SAM" id="Phobius"/>
    </source>
</evidence>
<protein>
    <submittedName>
        <fullName evidence="3">Uncharacterized protein</fullName>
    </submittedName>
</protein>
<proteinExistence type="predicted"/>
<dbReference type="Proteomes" id="UP000760860">
    <property type="component" value="Unassembled WGS sequence"/>
</dbReference>
<name>A0A329R9F8_9STRA</name>
<reference evidence="3 4" key="1">
    <citation type="submission" date="2018-01" db="EMBL/GenBank/DDBJ databases">
        <title>Draft genome of the strawberry crown rot pathogen Phytophthora cactorum.</title>
        <authorList>
            <person name="Armitage A.D."/>
            <person name="Lysoe E."/>
            <person name="Nellist C.F."/>
            <person name="Harrison R.J."/>
            <person name="Brurberg M.B."/>
        </authorList>
    </citation>
    <scope>NUCLEOTIDE SEQUENCE [LARGE SCALE GENOMIC DNA]</scope>
    <source>
        <strain evidence="3 4">10300</strain>
    </source>
</reference>
<feature type="transmembrane region" description="Helical" evidence="1">
    <location>
        <begin position="17"/>
        <end position="42"/>
    </location>
</feature>
<evidence type="ECO:0000313" key="4">
    <source>
        <dbReference type="Proteomes" id="UP000251314"/>
    </source>
</evidence>
<dbReference type="AlphaFoldDB" id="A0A329R9F8"/>
<dbReference type="OrthoDB" id="141049at2759"/>
<dbReference type="Proteomes" id="UP000251314">
    <property type="component" value="Unassembled WGS sequence"/>
</dbReference>
<keyword evidence="1" id="KW-1133">Transmembrane helix</keyword>
<organism evidence="3 4">
    <name type="scientific">Phytophthora cactorum</name>
    <dbReference type="NCBI Taxonomy" id="29920"/>
    <lineage>
        <taxon>Eukaryota</taxon>
        <taxon>Sar</taxon>
        <taxon>Stramenopiles</taxon>
        <taxon>Oomycota</taxon>
        <taxon>Peronosporomycetes</taxon>
        <taxon>Peronosporales</taxon>
        <taxon>Peronosporaceae</taxon>
        <taxon>Phytophthora</taxon>
    </lineage>
</organism>
<gene>
    <name evidence="3" type="ORF">PC110_g23466</name>
    <name evidence="2" type="ORF">PC129_g14562</name>
</gene>
<sequence length="170" mass="17929">MATINDVWIRSHGSVEILMVVVGVASASITTTQALPLCLLVGWNQGSTFLVTKTVALLQRFPFFLCLTCPALFLIGAIAVTLRLLSSTGPLPLDVYTSSAASLRGCQVGTSSASSLCLVPEYVSAAKRTWLRASVELVQLGARDVVSEGPPSQQYLVAPCGQQRGHDGPP</sequence>
<dbReference type="EMBL" id="RCMV01000631">
    <property type="protein sequence ID" value="KAG3214526.1"/>
    <property type="molecule type" value="Genomic_DNA"/>
</dbReference>
<comment type="caution">
    <text evidence="3">The sequence shown here is derived from an EMBL/GenBank/DDBJ whole genome shotgun (WGS) entry which is preliminary data.</text>
</comment>
<feature type="transmembrane region" description="Helical" evidence="1">
    <location>
        <begin position="62"/>
        <end position="85"/>
    </location>
</feature>
<keyword evidence="1" id="KW-0472">Membrane</keyword>
<accession>A0A329R9F8</accession>
<evidence type="ECO:0000313" key="2">
    <source>
        <dbReference type="EMBL" id="KAG3214526.1"/>
    </source>
</evidence>
<keyword evidence="4" id="KW-1185">Reference proteome</keyword>
<keyword evidence="1" id="KW-0812">Transmembrane</keyword>
<evidence type="ECO:0000313" key="3">
    <source>
        <dbReference type="EMBL" id="RAW20092.1"/>
    </source>
</evidence>
<dbReference type="EMBL" id="MJFZ01003473">
    <property type="protein sequence ID" value="RAW20092.1"/>
    <property type="molecule type" value="Genomic_DNA"/>
</dbReference>
<reference evidence="2" key="2">
    <citation type="submission" date="2018-05" db="EMBL/GenBank/DDBJ databases">
        <title>Effector identification in a new, highly contiguous assembly of the strawberry crown rot pathogen Phytophthora cactorum.</title>
        <authorList>
            <person name="Armitage A.D."/>
            <person name="Nellist C.F."/>
            <person name="Bates H."/>
            <person name="Vickerstaff R.J."/>
            <person name="Harrison R.J."/>
        </authorList>
    </citation>
    <scope>NUCLEOTIDE SEQUENCE</scope>
    <source>
        <strain evidence="2">P421</strain>
    </source>
</reference>
<dbReference type="VEuPathDB" id="FungiDB:PC110_g23466"/>